<dbReference type="EMBL" id="AAGGFW010000025">
    <property type="protein sequence ID" value="EBN6215689.1"/>
    <property type="molecule type" value="Genomic_DNA"/>
</dbReference>
<proteinExistence type="predicted"/>
<dbReference type="RefSeq" id="WP_024153675.1">
    <property type="nucleotide sequence ID" value="NZ_MLSJ01000023.1"/>
</dbReference>
<dbReference type="AlphaFoldDB" id="A0A5U1H3V9"/>
<evidence type="ECO:0000313" key="2">
    <source>
        <dbReference type="EMBL" id="EBN6215689.1"/>
    </source>
</evidence>
<evidence type="ECO:0000256" key="1">
    <source>
        <dbReference type="SAM" id="MobiDB-lite"/>
    </source>
</evidence>
<reference evidence="2" key="1">
    <citation type="submission" date="2018-07" db="EMBL/GenBank/DDBJ databases">
        <authorList>
            <consortium name="PulseNet: The National Subtyping Network for Foodborne Disease Surveillance"/>
            <person name="Tarr C.L."/>
            <person name="Trees E."/>
            <person name="Katz L.S."/>
            <person name="Carleton-Romer H.A."/>
            <person name="Stroika S."/>
            <person name="Kucerova Z."/>
            <person name="Roache K.F."/>
            <person name="Sabol A.L."/>
            <person name="Besser J."/>
            <person name="Gerner-Smidt P."/>
        </authorList>
    </citation>
    <scope>NUCLEOTIDE SEQUENCE</scope>
    <source>
        <strain evidence="2">PNUSAS046879</strain>
    </source>
</reference>
<comment type="caution">
    <text evidence="2">The sequence shown here is derived from an EMBL/GenBank/DDBJ whole genome shotgun (WGS) entry which is preliminary data.</text>
</comment>
<name>A0A5U1H3V9_SALER</name>
<dbReference type="InterPro" id="IPR016913">
    <property type="entry name" value="UCP029215"/>
</dbReference>
<feature type="region of interest" description="Disordered" evidence="1">
    <location>
        <begin position="317"/>
        <end position="338"/>
    </location>
</feature>
<accession>A0A5U1H3V9</accession>
<sequence>MIITEMLAFDRASVRQFDKVGRLQIERSNLSKANVCGYFGHEIPGAEALGLDPQKLYQLYRDPDELRKAVSTFNNIPVLCRHKPDYPGAPAREYRVGTTHANGEFDGTYLVNGMSIWDNSAIAGIETDEQREISSSYAYVADMTPGTTPDGEPYDGVMRNIVGNHVALVGDGRAGPDCLVMDSLPQELKRMKLSKKEVAVLTALGTYLAPRLAQDAAPRDLLRLMAQHKRPAAIASAVKTAYSERLAQDMDIEPAELAQLMESAEAVPALAGDDDTGLTDEPKAFDTDSPMESVLALLSGKVPDDVLEKIKSALAPATDEDPEIKEADVKPDDVKPDDVKVDKPAMDAAIKLATDQATKRAAENFRAVRVAETEVRPLIGDVVAMDCAEEVYRTALEQTGIDIQGIHPSAYRSMVKFAVEQKQTAKGPRVAMDQASASTFAADFPGAKLKRGY</sequence>
<gene>
    <name evidence="2" type="ORF">DWR41_25570</name>
</gene>
<dbReference type="Pfam" id="PF09979">
    <property type="entry name" value="DUF2213"/>
    <property type="match status" value="1"/>
</dbReference>
<organism evidence="2">
    <name type="scientific">Salmonella enterica</name>
    <name type="common">Salmonella choleraesuis</name>
    <dbReference type="NCBI Taxonomy" id="28901"/>
    <lineage>
        <taxon>Bacteria</taxon>
        <taxon>Pseudomonadati</taxon>
        <taxon>Pseudomonadota</taxon>
        <taxon>Gammaproteobacteria</taxon>
        <taxon>Enterobacterales</taxon>
        <taxon>Enterobacteriaceae</taxon>
        <taxon>Salmonella</taxon>
    </lineage>
</organism>
<feature type="compositionally biased region" description="Basic and acidic residues" evidence="1">
    <location>
        <begin position="324"/>
        <end position="338"/>
    </location>
</feature>
<protein>
    <submittedName>
        <fullName evidence="2">DUF2213 domain-containing protein</fullName>
    </submittedName>
</protein>